<sequence length="116" mass="12338">MASCAELSEPSAPLPAGVPPLEDFEVLDGVEDAEGEEEEEEEEEEEDDLSELPPLEDMGQPPAEEAEQPGALAREFLAAMEPEPAPAPAPEEWLDILGPGSQCPTHGRRGDGHGHC</sequence>
<evidence type="ECO:0000313" key="4">
    <source>
        <dbReference type="VGNC" id="VGNC:2405"/>
    </source>
</evidence>
<reference evidence="2 3" key="1">
    <citation type="journal article" date="2005" name="Nature">
        <title>Initial sequence of the chimpanzee genome and comparison with the human genome.</title>
        <authorList>
            <consortium name="Chimpanzee sequencing and analysis consortium"/>
        </authorList>
    </citation>
    <scope>NUCLEOTIDE SEQUENCE [LARGE SCALE GENOMIC DNA]</scope>
</reference>
<dbReference type="AlphaFoldDB" id="A0A2I3SXP8"/>
<evidence type="ECO:0000256" key="1">
    <source>
        <dbReference type="SAM" id="MobiDB-lite"/>
    </source>
</evidence>
<dbReference type="Bgee" id="ENSPTRG00000010712">
    <property type="expression patterns" value="Expressed in dorsolateral prefrontal cortex and 21 other cell types or tissues"/>
</dbReference>
<accession>A0A2I3SXP8</accession>
<dbReference type="VGNC" id="VGNC:2405">
    <property type="gene designation" value="FKBP8"/>
</dbReference>
<dbReference type="GeneTree" id="ENSGT00940000156705"/>
<name>A0A2I3SXP8_PANTR</name>
<dbReference type="Proteomes" id="UP000002277">
    <property type="component" value="Chromosome 19"/>
</dbReference>
<keyword evidence="3" id="KW-1185">Reference proteome</keyword>
<evidence type="ECO:0000313" key="3">
    <source>
        <dbReference type="Proteomes" id="UP000002277"/>
    </source>
</evidence>
<reference evidence="2" key="3">
    <citation type="submission" date="2025-09" db="UniProtKB">
        <authorList>
            <consortium name="Ensembl"/>
        </authorList>
    </citation>
    <scope>IDENTIFICATION</scope>
</reference>
<evidence type="ECO:0000313" key="2">
    <source>
        <dbReference type="Ensembl" id="ENSPTRP00000081779.1"/>
    </source>
</evidence>
<proteinExistence type="predicted"/>
<accession>A0A2J8LT53</accession>
<organism evidence="2 3">
    <name type="scientific">Pan troglodytes</name>
    <name type="common">Chimpanzee</name>
    <dbReference type="NCBI Taxonomy" id="9598"/>
    <lineage>
        <taxon>Eukaryota</taxon>
        <taxon>Metazoa</taxon>
        <taxon>Chordata</taxon>
        <taxon>Craniata</taxon>
        <taxon>Vertebrata</taxon>
        <taxon>Euteleostomi</taxon>
        <taxon>Mammalia</taxon>
        <taxon>Eutheria</taxon>
        <taxon>Euarchontoglires</taxon>
        <taxon>Primates</taxon>
        <taxon>Haplorrhini</taxon>
        <taxon>Catarrhini</taxon>
        <taxon>Hominidae</taxon>
        <taxon>Pan</taxon>
    </lineage>
</organism>
<protein>
    <submittedName>
        <fullName evidence="2">FKBP prolyl isomerase 8</fullName>
    </submittedName>
</protein>
<feature type="compositionally biased region" description="Acidic residues" evidence="1">
    <location>
        <begin position="22"/>
        <end position="50"/>
    </location>
</feature>
<feature type="region of interest" description="Disordered" evidence="1">
    <location>
        <begin position="1"/>
        <end position="116"/>
    </location>
</feature>
<dbReference type="Ensembl" id="ENSPTRT00000082605.1">
    <property type="protein sequence ID" value="ENSPTRP00000081779.1"/>
    <property type="gene ID" value="ENSPTRG00000010712.5"/>
</dbReference>
<gene>
    <name evidence="2 4" type="primary">FKBP8</name>
</gene>
<dbReference type="EMBL" id="AACZ04030956">
    <property type="status" value="NOT_ANNOTATED_CDS"/>
    <property type="molecule type" value="Genomic_DNA"/>
</dbReference>
<reference evidence="2" key="2">
    <citation type="submission" date="2025-08" db="UniProtKB">
        <authorList>
            <consortium name="Ensembl"/>
        </authorList>
    </citation>
    <scope>IDENTIFICATION</scope>
</reference>